<dbReference type="Gene3D" id="1.20.1200.10">
    <property type="entry name" value="Cobalamin adenosyltransferase-like"/>
    <property type="match status" value="1"/>
</dbReference>
<dbReference type="PANTHER" id="PTHR12213:SF0">
    <property type="entry name" value="CORRINOID ADENOSYLTRANSFERASE MMAB"/>
    <property type="match status" value="1"/>
</dbReference>
<evidence type="ECO:0000256" key="7">
    <source>
        <dbReference type="ARBA" id="ARBA00056747"/>
    </source>
</evidence>
<comment type="subunit">
    <text evidence="2">Homotrimer.</text>
</comment>
<keyword evidence="14" id="KW-1185">Reference proteome</keyword>
<evidence type="ECO:0000313" key="14">
    <source>
        <dbReference type="Proteomes" id="UP000247498"/>
    </source>
</evidence>
<evidence type="ECO:0000259" key="12">
    <source>
        <dbReference type="Pfam" id="PF01923"/>
    </source>
</evidence>
<gene>
    <name evidence="13" type="ORF">Rsub_04859</name>
</gene>
<dbReference type="NCBIfam" id="TIGR00636">
    <property type="entry name" value="PduO_Nterm"/>
    <property type="match status" value="1"/>
</dbReference>
<evidence type="ECO:0000256" key="3">
    <source>
        <dbReference type="ARBA" id="ARBA00022679"/>
    </source>
</evidence>
<dbReference type="Proteomes" id="UP000247498">
    <property type="component" value="Unassembled WGS sequence"/>
</dbReference>
<evidence type="ECO:0000313" key="13">
    <source>
        <dbReference type="EMBL" id="GBF91190.1"/>
    </source>
</evidence>
<evidence type="ECO:0000256" key="11">
    <source>
        <dbReference type="SAM" id="MobiDB-lite"/>
    </source>
</evidence>
<comment type="function">
    <text evidence="7">Converts cob(I)alamin to adenosylcobalamin (adenosylcob(III)alamin), a coenzyme for methylmalonyl-CoA mutase, therefore participates in the final step of the vitamin B12 conversion. Generates adenosylcobalamin (AdoCbl) and directly delivers the cofactor to MUT in a transfer that is stimulated by ATP-binding to MMAB and gated by MMAA.</text>
</comment>
<proteinExistence type="inferred from homology"/>
<comment type="catalytic activity">
    <reaction evidence="6">
        <text>cob(I)alamin-[corrinoid adenosyltransferase] + ATP = apo-[corrinoid adenosyltransferase] + adenosylcob(III)alamin + triphosphate</text>
        <dbReference type="Rhea" id="RHEA:56796"/>
        <dbReference type="Rhea" id="RHEA-COMP:14743"/>
        <dbReference type="Rhea" id="RHEA-COMP:14744"/>
        <dbReference type="ChEBI" id="CHEBI:18036"/>
        <dbReference type="ChEBI" id="CHEBI:18408"/>
        <dbReference type="ChEBI" id="CHEBI:30616"/>
        <dbReference type="ChEBI" id="CHEBI:60488"/>
        <dbReference type="ChEBI" id="CHEBI:83228"/>
    </reaction>
    <physiologicalReaction direction="left-to-right" evidence="6">
        <dbReference type="Rhea" id="RHEA:56797"/>
    </physiologicalReaction>
</comment>
<evidence type="ECO:0000256" key="8">
    <source>
        <dbReference type="ARBA" id="ARBA00071654"/>
    </source>
</evidence>
<dbReference type="STRING" id="307507.A0A2V0P016"/>
<organism evidence="13 14">
    <name type="scientific">Raphidocelis subcapitata</name>
    <dbReference type="NCBI Taxonomy" id="307507"/>
    <lineage>
        <taxon>Eukaryota</taxon>
        <taxon>Viridiplantae</taxon>
        <taxon>Chlorophyta</taxon>
        <taxon>core chlorophytes</taxon>
        <taxon>Chlorophyceae</taxon>
        <taxon>CS clade</taxon>
        <taxon>Sphaeropleales</taxon>
        <taxon>Selenastraceae</taxon>
        <taxon>Raphidocelis</taxon>
    </lineage>
</organism>
<evidence type="ECO:0000256" key="2">
    <source>
        <dbReference type="ARBA" id="ARBA00011233"/>
    </source>
</evidence>
<feature type="region of interest" description="Disordered" evidence="11">
    <location>
        <begin position="193"/>
        <end position="213"/>
    </location>
</feature>
<dbReference type="AlphaFoldDB" id="A0A2V0P016"/>
<sequence>MAEGEAKFKIYTKTGDAGSAALYTGERRPKEDAVFAALGDVDELNCALGAAREFCAPELHGALAAQLAHLQSRLLDVGSAVATPAGAASERQLARVQFDAAETVRLEAWIDSMDEQLPPLRNFILPSGGRAASLLHLSRAVCRRAERAVAPLARAGEVRPEVGAFLNRLSDYLFQAARWAAMKEGREETVYKKGAAAAAAPPPSVAEEEAAPA</sequence>
<name>A0A2V0P016_9CHLO</name>
<dbReference type="EMBL" id="BDRX01000022">
    <property type="protein sequence ID" value="GBF91190.1"/>
    <property type="molecule type" value="Genomic_DNA"/>
</dbReference>
<dbReference type="PANTHER" id="PTHR12213">
    <property type="entry name" value="CORRINOID ADENOSYLTRANSFERASE"/>
    <property type="match status" value="1"/>
</dbReference>
<dbReference type="OrthoDB" id="549173at2759"/>
<dbReference type="GO" id="GO:0005524">
    <property type="term" value="F:ATP binding"/>
    <property type="evidence" value="ECO:0007669"/>
    <property type="project" value="UniProtKB-UniRule"/>
</dbReference>
<dbReference type="InParanoid" id="A0A2V0P016"/>
<dbReference type="InterPro" id="IPR016030">
    <property type="entry name" value="CblAdoTrfase-like"/>
</dbReference>
<keyword evidence="4 10" id="KW-0547">Nucleotide-binding</keyword>
<evidence type="ECO:0000256" key="6">
    <source>
        <dbReference type="ARBA" id="ARBA00051988"/>
    </source>
</evidence>
<comment type="caution">
    <text evidence="13">The sequence shown here is derived from an EMBL/GenBank/DDBJ whole genome shotgun (WGS) entry which is preliminary data.</text>
</comment>
<feature type="domain" description="Cobalamin adenosyltransferase-like" evidence="12">
    <location>
        <begin position="10"/>
        <end position="180"/>
    </location>
</feature>
<dbReference type="Pfam" id="PF01923">
    <property type="entry name" value="Cob_adeno_trans"/>
    <property type="match status" value="1"/>
</dbReference>
<evidence type="ECO:0000256" key="1">
    <source>
        <dbReference type="ARBA" id="ARBA00007487"/>
    </source>
</evidence>
<dbReference type="FunFam" id="1.20.1200.10:FF:000001">
    <property type="entry name" value="Cob(I)yrinic acid a,c-diamide adenosyltransferase"/>
    <property type="match status" value="1"/>
</dbReference>
<keyword evidence="3 10" id="KW-0808">Transferase</keyword>
<protein>
    <recommendedName>
        <fullName evidence="8">Corrinoid adenosyltransferase MMAB</fullName>
    </recommendedName>
    <alternativeName>
        <fullName evidence="9">ATP:co(I)rrinoid adenosyltransferase MMAB</fullName>
    </alternativeName>
</protein>
<reference evidence="13 14" key="1">
    <citation type="journal article" date="2018" name="Sci. Rep.">
        <title>Raphidocelis subcapitata (=Pseudokirchneriella subcapitata) provides an insight into genome evolution and environmental adaptations in the Sphaeropleales.</title>
        <authorList>
            <person name="Suzuki S."/>
            <person name="Yamaguchi H."/>
            <person name="Nakajima N."/>
            <person name="Kawachi M."/>
        </authorList>
    </citation>
    <scope>NUCLEOTIDE SEQUENCE [LARGE SCALE GENOMIC DNA]</scope>
    <source>
        <strain evidence="13 14">NIES-35</strain>
    </source>
</reference>
<evidence type="ECO:0000256" key="10">
    <source>
        <dbReference type="RuleBase" id="RU366026"/>
    </source>
</evidence>
<accession>A0A2V0P016</accession>
<evidence type="ECO:0000256" key="4">
    <source>
        <dbReference type="ARBA" id="ARBA00022741"/>
    </source>
</evidence>
<dbReference type="InterPro" id="IPR029499">
    <property type="entry name" value="PduO-typ"/>
</dbReference>
<keyword evidence="5 10" id="KW-0067">ATP-binding</keyword>
<evidence type="ECO:0000256" key="5">
    <source>
        <dbReference type="ARBA" id="ARBA00022840"/>
    </source>
</evidence>
<dbReference type="GO" id="GO:0008817">
    <property type="term" value="F:corrinoid adenosyltransferase activity"/>
    <property type="evidence" value="ECO:0007669"/>
    <property type="project" value="TreeGrafter"/>
</dbReference>
<dbReference type="GO" id="GO:0009235">
    <property type="term" value="P:cobalamin metabolic process"/>
    <property type="evidence" value="ECO:0007669"/>
    <property type="project" value="UniProtKB-ARBA"/>
</dbReference>
<evidence type="ECO:0000256" key="9">
    <source>
        <dbReference type="ARBA" id="ARBA00075216"/>
    </source>
</evidence>
<comment type="similarity">
    <text evidence="1 10">Belongs to the Cob(I)alamin adenosyltransferase family.</text>
</comment>
<dbReference type="SUPFAM" id="SSF89028">
    <property type="entry name" value="Cobalamin adenosyltransferase-like"/>
    <property type="match status" value="1"/>
</dbReference>
<dbReference type="InterPro" id="IPR036451">
    <property type="entry name" value="CblAdoTrfase-like_sf"/>
</dbReference>